<organism evidence="1 2">
    <name type="scientific">Cetraspora pellucida</name>
    <dbReference type="NCBI Taxonomy" id="1433469"/>
    <lineage>
        <taxon>Eukaryota</taxon>
        <taxon>Fungi</taxon>
        <taxon>Fungi incertae sedis</taxon>
        <taxon>Mucoromycota</taxon>
        <taxon>Glomeromycotina</taxon>
        <taxon>Glomeromycetes</taxon>
        <taxon>Diversisporales</taxon>
        <taxon>Gigasporaceae</taxon>
        <taxon>Cetraspora</taxon>
    </lineage>
</organism>
<evidence type="ECO:0000313" key="1">
    <source>
        <dbReference type="EMBL" id="CAG8489389.1"/>
    </source>
</evidence>
<dbReference type="EMBL" id="CAJVPW010001664">
    <property type="protein sequence ID" value="CAG8489389.1"/>
    <property type="molecule type" value="Genomic_DNA"/>
</dbReference>
<gene>
    <name evidence="1" type="ORF">SPELUC_LOCUS2491</name>
</gene>
<protein>
    <submittedName>
        <fullName evidence="1">1677_t:CDS:1</fullName>
    </submittedName>
</protein>
<accession>A0ACA9KTI5</accession>
<reference evidence="1" key="1">
    <citation type="submission" date="2021-06" db="EMBL/GenBank/DDBJ databases">
        <authorList>
            <person name="Kallberg Y."/>
            <person name="Tangrot J."/>
            <person name="Rosling A."/>
        </authorList>
    </citation>
    <scope>NUCLEOTIDE SEQUENCE</scope>
    <source>
        <strain evidence="1">28 12/20/2015</strain>
    </source>
</reference>
<comment type="caution">
    <text evidence="1">The sequence shown here is derived from an EMBL/GenBank/DDBJ whole genome shotgun (WGS) entry which is preliminary data.</text>
</comment>
<dbReference type="Proteomes" id="UP000789366">
    <property type="component" value="Unassembled WGS sequence"/>
</dbReference>
<name>A0ACA9KTI5_9GLOM</name>
<evidence type="ECO:0000313" key="2">
    <source>
        <dbReference type="Proteomes" id="UP000789366"/>
    </source>
</evidence>
<sequence length="292" mass="32389">MIARFFLGVFEAGLIPGTIHYISIWYKRSEQNIRVGAVLSGPTFAGALSGLLSYAIISLLDSKAGLSGWQWIFLMCGLVTIIVSIVAFFLISDSVEDAKWLNKEDRNRVNSRVRHDELLYTFSQSSETSDSIKIGVALISNRMNLRGPFVILFATIGIFGYAIVATVQNSAIFKYIGTWLIAIGAFPCRATSTTWLANNIAPSLKRNVVISLMVGSGSIGGIIATQIYRSVDYPNYTLGHIISSICLFLAVCLSIIQYAILKLKNKNMKEKRRKIRRAVSWNVESGKFDHFL</sequence>
<proteinExistence type="predicted"/>
<keyword evidence="2" id="KW-1185">Reference proteome</keyword>